<reference evidence="3" key="1">
    <citation type="submission" date="2016-11" db="UniProtKB">
        <authorList>
            <consortium name="WormBaseParasite"/>
        </authorList>
    </citation>
    <scope>IDENTIFICATION</scope>
</reference>
<accession>A0A1I8BPF3</accession>
<feature type="compositionally biased region" description="Basic and acidic residues" evidence="1">
    <location>
        <begin position="97"/>
        <end position="109"/>
    </location>
</feature>
<dbReference type="AlphaFoldDB" id="A0A1I8BPF3"/>
<evidence type="ECO:0000313" key="3">
    <source>
        <dbReference type="WBParaSite" id="MhA1_Contig353.frz3.gene30"/>
    </source>
</evidence>
<evidence type="ECO:0000256" key="1">
    <source>
        <dbReference type="SAM" id="MobiDB-lite"/>
    </source>
</evidence>
<dbReference type="WBParaSite" id="MhA1_Contig353.frz3.gene30">
    <property type="protein sequence ID" value="MhA1_Contig353.frz3.gene30"/>
    <property type="gene ID" value="MhA1_Contig353.frz3.gene30"/>
</dbReference>
<dbReference type="Proteomes" id="UP000095281">
    <property type="component" value="Unplaced"/>
</dbReference>
<sequence length="131" mass="15199">MIKFNLETKFNNFRKDVHQMNIKAATFLHRPQIFSRSQKPFLTTLFIFTSIFEDFNIGVIHVKLKNWTTTTRFPRTSNKLHFILNETDNLEQKRRRNYEVGESRGRRTDGSQPNQGSNGGGSNGGMEMDGN</sequence>
<keyword evidence="2" id="KW-1185">Reference proteome</keyword>
<name>A0A1I8BPF3_MELHA</name>
<feature type="region of interest" description="Disordered" evidence="1">
    <location>
        <begin position="93"/>
        <end position="131"/>
    </location>
</feature>
<organism evidence="2 3">
    <name type="scientific">Meloidogyne hapla</name>
    <name type="common">Root-knot nematode worm</name>
    <dbReference type="NCBI Taxonomy" id="6305"/>
    <lineage>
        <taxon>Eukaryota</taxon>
        <taxon>Metazoa</taxon>
        <taxon>Ecdysozoa</taxon>
        <taxon>Nematoda</taxon>
        <taxon>Chromadorea</taxon>
        <taxon>Rhabditida</taxon>
        <taxon>Tylenchina</taxon>
        <taxon>Tylenchomorpha</taxon>
        <taxon>Tylenchoidea</taxon>
        <taxon>Meloidogynidae</taxon>
        <taxon>Meloidogyninae</taxon>
        <taxon>Meloidogyne</taxon>
    </lineage>
</organism>
<evidence type="ECO:0000313" key="2">
    <source>
        <dbReference type="Proteomes" id="UP000095281"/>
    </source>
</evidence>
<protein>
    <submittedName>
        <fullName evidence="3">Uncharacterized protein</fullName>
    </submittedName>
</protein>
<proteinExistence type="predicted"/>